<evidence type="ECO:0008006" key="3">
    <source>
        <dbReference type="Google" id="ProtNLM"/>
    </source>
</evidence>
<organism evidence="1 2">
    <name type="scientific">Dyella choica</name>
    <dbReference type="NCBI Taxonomy" id="1927959"/>
    <lineage>
        <taxon>Bacteria</taxon>
        <taxon>Pseudomonadati</taxon>
        <taxon>Pseudomonadota</taxon>
        <taxon>Gammaproteobacteria</taxon>
        <taxon>Lysobacterales</taxon>
        <taxon>Rhodanobacteraceae</taxon>
        <taxon>Dyella</taxon>
    </lineage>
</organism>
<name>A0A3S0PPN4_9GAMM</name>
<dbReference type="OrthoDB" id="9814791at2"/>
<gene>
    <name evidence="1" type="ORF">EKH80_06450</name>
</gene>
<reference evidence="1 2" key="1">
    <citation type="submission" date="2018-12" db="EMBL/GenBank/DDBJ databases">
        <title>Dyella dinghuensis sp. nov. DHOA06 and Dyella choica sp. nov. 4M-K27, isolated from forest soil.</title>
        <authorList>
            <person name="Qiu L.-H."/>
            <person name="Gao Z.-H."/>
        </authorList>
    </citation>
    <scope>NUCLEOTIDE SEQUENCE [LARGE SCALE GENOMIC DNA]</scope>
    <source>
        <strain evidence="1 2">4M-K27</strain>
    </source>
</reference>
<evidence type="ECO:0000313" key="1">
    <source>
        <dbReference type="EMBL" id="RUL77524.1"/>
    </source>
</evidence>
<sequence length="223" mass="25308">MSYLPPNVSRQVNAIALALPSFIRLGTFFMTNRFLPFCLAGLMLSMLLSSHPSDASEAAVPANNPVASAQDGSHDFDFLYGKWHVHNRHLQGRLTGSHEWVEFDATDEFQPLPGGIGNEEHYRTEHWKDYVGIGLHFYHSQTRQWSLYWVDNHNDPGVLQPPVNGAFSGNVGTFEGPDTFNGKPITVRFIWKVVSKNQLHWEQAFSADGGRSWETNWTMEFTR</sequence>
<proteinExistence type="predicted"/>
<keyword evidence="2" id="KW-1185">Reference proteome</keyword>
<dbReference type="Proteomes" id="UP000274358">
    <property type="component" value="Unassembled WGS sequence"/>
</dbReference>
<dbReference type="EMBL" id="RYYV01000004">
    <property type="protein sequence ID" value="RUL77524.1"/>
    <property type="molecule type" value="Genomic_DNA"/>
</dbReference>
<comment type="caution">
    <text evidence="1">The sequence shown here is derived from an EMBL/GenBank/DDBJ whole genome shotgun (WGS) entry which is preliminary data.</text>
</comment>
<accession>A0A3S0PPN4</accession>
<dbReference type="AlphaFoldDB" id="A0A3S0PPN4"/>
<dbReference type="RefSeq" id="WP_126683919.1">
    <property type="nucleotide sequence ID" value="NZ_RYYV01000004.1"/>
</dbReference>
<protein>
    <recommendedName>
        <fullName evidence="3">DUF1579 domain-containing protein</fullName>
    </recommendedName>
</protein>
<evidence type="ECO:0000313" key="2">
    <source>
        <dbReference type="Proteomes" id="UP000274358"/>
    </source>
</evidence>